<gene>
    <name evidence="6" type="ORF">OsI_18409</name>
</gene>
<dbReference type="GO" id="GO:0008234">
    <property type="term" value="F:cysteine-type peptidase activity"/>
    <property type="evidence" value="ECO:0007669"/>
    <property type="project" value="InterPro"/>
</dbReference>
<feature type="region of interest" description="Disordered" evidence="4">
    <location>
        <begin position="436"/>
        <end position="459"/>
    </location>
</feature>
<evidence type="ECO:0000259" key="5">
    <source>
        <dbReference type="PROSITE" id="PS50600"/>
    </source>
</evidence>
<dbReference type="SUPFAM" id="SSF54001">
    <property type="entry name" value="Cysteine proteinases"/>
    <property type="match status" value="1"/>
</dbReference>
<dbReference type="AlphaFoldDB" id="B8AXW4"/>
<dbReference type="PROSITE" id="PS50600">
    <property type="entry name" value="ULP_PROTEASE"/>
    <property type="match status" value="1"/>
</dbReference>
<dbReference type="STRING" id="39946.B8AXW4"/>
<dbReference type="InterPro" id="IPR038765">
    <property type="entry name" value="Papain-like_cys_pep_sf"/>
</dbReference>
<keyword evidence="7" id="KW-1185">Reference proteome</keyword>
<feature type="domain" description="Ubiquitin-like protease family profile" evidence="5">
    <location>
        <begin position="784"/>
        <end position="925"/>
    </location>
</feature>
<dbReference type="OMA" id="SAFCRIM"/>
<keyword evidence="3" id="KW-0378">Hydrolase</keyword>
<evidence type="ECO:0000256" key="3">
    <source>
        <dbReference type="ARBA" id="ARBA00022801"/>
    </source>
</evidence>
<accession>B8AXW4</accession>
<name>B8AXW4_ORYSI</name>
<reference evidence="6 7" key="1">
    <citation type="journal article" date="2005" name="PLoS Biol.">
        <title>The genomes of Oryza sativa: a history of duplications.</title>
        <authorList>
            <person name="Yu J."/>
            <person name="Wang J."/>
            <person name="Lin W."/>
            <person name="Li S."/>
            <person name="Li H."/>
            <person name="Zhou J."/>
            <person name="Ni P."/>
            <person name="Dong W."/>
            <person name="Hu S."/>
            <person name="Zeng C."/>
            <person name="Zhang J."/>
            <person name="Zhang Y."/>
            <person name="Li R."/>
            <person name="Xu Z."/>
            <person name="Li S."/>
            <person name="Li X."/>
            <person name="Zheng H."/>
            <person name="Cong L."/>
            <person name="Lin L."/>
            <person name="Yin J."/>
            <person name="Geng J."/>
            <person name="Li G."/>
            <person name="Shi J."/>
            <person name="Liu J."/>
            <person name="Lv H."/>
            <person name="Li J."/>
            <person name="Wang J."/>
            <person name="Deng Y."/>
            <person name="Ran L."/>
            <person name="Shi X."/>
            <person name="Wang X."/>
            <person name="Wu Q."/>
            <person name="Li C."/>
            <person name="Ren X."/>
            <person name="Wang J."/>
            <person name="Wang X."/>
            <person name="Li D."/>
            <person name="Liu D."/>
            <person name="Zhang X."/>
            <person name="Ji Z."/>
            <person name="Zhao W."/>
            <person name="Sun Y."/>
            <person name="Zhang Z."/>
            <person name="Bao J."/>
            <person name="Han Y."/>
            <person name="Dong L."/>
            <person name="Ji J."/>
            <person name="Chen P."/>
            <person name="Wu S."/>
            <person name="Liu J."/>
            <person name="Xiao Y."/>
            <person name="Bu D."/>
            <person name="Tan J."/>
            <person name="Yang L."/>
            <person name="Ye C."/>
            <person name="Zhang J."/>
            <person name="Xu J."/>
            <person name="Zhou Y."/>
            <person name="Yu Y."/>
            <person name="Zhang B."/>
            <person name="Zhuang S."/>
            <person name="Wei H."/>
            <person name="Liu B."/>
            <person name="Lei M."/>
            <person name="Yu H."/>
            <person name="Li Y."/>
            <person name="Xu H."/>
            <person name="Wei S."/>
            <person name="He X."/>
            <person name="Fang L."/>
            <person name="Zhang Z."/>
            <person name="Zhang Y."/>
            <person name="Huang X."/>
            <person name="Su Z."/>
            <person name="Tong W."/>
            <person name="Li J."/>
            <person name="Tong Z."/>
            <person name="Li S."/>
            <person name="Ye J."/>
            <person name="Wang L."/>
            <person name="Fang L."/>
            <person name="Lei T."/>
            <person name="Chen C."/>
            <person name="Chen H."/>
            <person name="Xu Z."/>
            <person name="Li H."/>
            <person name="Huang H."/>
            <person name="Zhang F."/>
            <person name="Xu H."/>
            <person name="Li N."/>
            <person name="Zhao C."/>
            <person name="Li S."/>
            <person name="Dong L."/>
            <person name="Huang Y."/>
            <person name="Li L."/>
            <person name="Xi Y."/>
            <person name="Qi Q."/>
            <person name="Li W."/>
            <person name="Zhang B."/>
            <person name="Hu W."/>
            <person name="Zhang Y."/>
            <person name="Tian X."/>
            <person name="Jiao Y."/>
            <person name="Liang X."/>
            <person name="Jin J."/>
            <person name="Gao L."/>
            <person name="Zheng W."/>
            <person name="Hao B."/>
            <person name="Liu S."/>
            <person name="Wang W."/>
            <person name="Yuan L."/>
            <person name="Cao M."/>
            <person name="McDermott J."/>
            <person name="Samudrala R."/>
            <person name="Wang J."/>
            <person name="Wong G.K."/>
            <person name="Yang H."/>
        </authorList>
    </citation>
    <scope>NUCLEOTIDE SEQUENCE [LARGE SCALE GENOMIC DNA]</scope>
    <source>
        <strain evidence="7">cv. 93-11</strain>
    </source>
</reference>
<dbReference type="EMBL" id="CM000130">
    <property type="protein sequence ID" value="EEC78496.1"/>
    <property type="molecule type" value="Genomic_DNA"/>
</dbReference>
<dbReference type="Gene3D" id="3.40.395.10">
    <property type="entry name" value="Adenoviral Proteinase, Chain A"/>
    <property type="match status" value="1"/>
</dbReference>
<evidence type="ECO:0000313" key="6">
    <source>
        <dbReference type="EMBL" id="EEC78496.1"/>
    </source>
</evidence>
<dbReference type="PANTHER" id="PTHR34835">
    <property type="entry name" value="OS07G0283600 PROTEIN-RELATED"/>
    <property type="match status" value="1"/>
</dbReference>
<dbReference type="InterPro" id="IPR003653">
    <property type="entry name" value="Peptidase_C48_C"/>
</dbReference>
<sequence>MPRKIVEILSDDSDSSSEDSEYCIESDDNDVENVFEGLNGAKLDKLLCKMNKKIIQDLKRKFSSSSSHLHKKTKGKKQKQIVKNDYSFTRFSVKYFCEVLSSLSEHQKKKIASYGFGSLLLFDSHAVPNKFASWIASKVDVTTSEIILRDKIIPVTKHSVHAVLDLPIGGLEFGRDRERGKQFILSKFGQLSIPSVKYFGDQFIQKKVMSDEDVIISFLIVALACFLCPNSSLTPSTKYLTIFEDVDSLRSYDWSKFVYDWLMYSVKKFKKRKSLGGCFYLWAVQYLDCVDFGERYIDQSIPRIAVWKKGMITTFSDLDKIDENTFGLRPVKDFSTTCYYKYTHSHSDSISFRDKLESAIGNALPDVLKDKICDMVVPYCSKNHISDSQPFQDIVISVFLMIAQSNTMDYVQADNELVDGFGVDNQVENDSHARIAGTPTNTIDNQADFDNNTTSKSNGKDCSSLERIAHLYGSVANADHQNISLNNVTVQHIATNQNGGNFAVSNFAQQSTGVLSSHNHAKLTSGDCQNLRSRGIGLDTNLLSPDVGYPSNHNTAVNESLKSSFVSAAAVNAVKIVANKFKSRLSQFNNHDNTGHIFDESRPRFKLFDSDDELYNSGKENEEFRADTTSQDFASFQSIDDSPVQITPMNWSHNMQVDKSTFQKNQNVNKRTLQDLTNSPDVIFLRESKFPEQCKKLCVKTEVLYNSNNNMSIGSRDSSSSGGKLPAHGPRRIIIPGRYASDPYVPQRPRFAVSDEDNRYFVAICCLANSSKWKSYEAVDIDNVKIKFYSFGHSMKRGGFISPYVISAFCRIMFHNNHPSKSKKNYFFPSIGEQLISQPISNDNLSHFEKVKNSFDGAAKARKLHLCDMLFFPIQFNQHWFLFIVDIKDRLLVFLDSLHTEGDEYFEPIFSLLETSTSTRKPIVC</sequence>
<organism evidence="6 7">
    <name type="scientific">Oryza sativa subsp. indica</name>
    <name type="common">Rice</name>
    <dbReference type="NCBI Taxonomy" id="39946"/>
    <lineage>
        <taxon>Eukaryota</taxon>
        <taxon>Viridiplantae</taxon>
        <taxon>Streptophyta</taxon>
        <taxon>Embryophyta</taxon>
        <taxon>Tracheophyta</taxon>
        <taxon>Spermatophyta</taxon>
        <taxon>Magnoliopsida</taxon>
        <taxon>Liliopsida</taxon>
        <taxon>Poales</taxon>
        <taxon>Poaceae</taxon>
        <taxon>BOP clade</taxon>
        <taxon>Oryzoideae</taxon>
        <taxon>Oryzeae</taxon>
        <taxon>Oryzinae</taxon>
        <taxon>Oryza</taxon>
        <taxon>Oryza sativa</taxon>
    </lineage>
</organism>
<keyword evidence="2" id="KW-0645">Protease</keyword>
<dbReference type="HOGENOM" id="CLU_007688_0_0_1"/>
<dbReference type="PANTHER" id="PTHR34835:SF60">
    <property type="entry name" value="OS10G0490300 PROTEIN"/>
    <property type="match status" value="1"/>
</dbReference>
<evidence type="ECO:0000313" key="7">
    <source>
        <dbReference type="Proteomes" id="UP000007015"/>
    </source>
</evidence>
<dbReference type="Proteomes" id="UP000007015">
    <property type="component" value="Chromosome 5"/>
</dbReference>
<dbReference type="Pfam" id="PF02902">
    <property type="entry name" value="Peptidase_C48"/>
    <property type="match status" value="1"/>
</dbReference>
<evidence type="ECO:0000256" key="2">
    <source>
        <dbReference type="ARBA" id="ARBA00022670"/>
    </source>
</evidence>
<feature type="compositionally biased region" description="Polar residues" evidence="4">
    <location>
        <begin position="438"/>
        <end position="459"/>
    </location>
</feature>
<dbReference type="GO" id="GO:0006508">
    <property type="term" value="P:proteolysis"/>
    <property type="evidence" value="ECO:0007669"/>
    <property type="project" value="UniProtKB-KW"/>
</dbReference>
<dbReference type="Gramene" id="BGIOSGA019164-TA">
    <property type="protein sequence ID" value="BGIOSGA019164-PA"/>
    <property type="gene ID" value="BGIOSGA019164"/>
</dbReference>
<proteinExistence type="inferred from homology"/>
<evidence type="ECO:0000256" key="1">
    <source>
        <dbReference type="ARBA" id="ARBA00005234"/>
    </source>
</evidence>
<protein>
    <recommendedName>
        <fullName evidence="5">Ubiquitin-like protease family profile domain-containing protein</fullName>
    </recommendedName>
</protein>
<evidence type="ECO:0000256" key="4">
    <source>
        <dbReference type="SAM" id="MobiDB-lite"/>
    </source>
</evidence>
<comment type="similarity">
    <text evidence="1">Belongs to the peptidase C48 family.</text>
</comment>